<dbReference type="SUPFAM" id="SSF55394">
    <property type="entry name" value="Bactericidal permeability-increasing protein, BPI"/>
    <property type="match status" value="1"/>
</dbReference>
<dbReference type="AlphaFoldDB" id="A0A914PNW0"/>
<keyword evidence="2" id="KW-1185">Reference proteome</keyword>
<dbReference type="SMART" id="SM00329">
    <property type="entry name" value="BPI2"/>
    <property type="match status" value="1"/>
</dbReference>
<dbReference type="InterPro" id="IPR017943">
    <property type="entry name" value="Bactericidal_perm-incr_a/b_dom"/>
</dbReference>
<dbReference type="PANTHER" id="PTHR10504:SF136">
    <property type="entry name" value="NOSE RESISTANT TO FLUOXETINE PROTEIN 5"/>
    <property type="match status" value="1"/>
</dbReference>
<dbReference type="Gene3D" id="3.15.20.10">
    <property type="entry name" value="Bactericidal permeability-increasing protein, domain 2"/>
    <property type="match status" value="1"/>
</dbReference>
<organism evidence="2 3">
    <name type="scientific">Panagrolaimus davidi</name>
    <dbReference type="NCBI Taxonomy" id="227884"/>
    <lineage>
        <taxon>Eukaryota</taxon>
        <taxon>Metazoa</taxon>
        <taxon>Ecdysozoa</taxon>
        <taxon>Nematoda</taxon>
        <taxon>Chromadorea</taxon>
        <taxon>Rhabditida</taxon>
        <taxon>Tylenchina</taxon>
        <taxon>Panagrolaimomorpha</taxon>
        <taxon>Panagrolaimoidea</taxon>
        <taxon>Panagrolaimidae</taxon>
        <taxon>Panagrolaimus</taxon>
    </lineage>
</organism>
<dbReference type="GO" id="GO:0005615">
    <property type="term" value="C:extracellular space"/>
    <property type="evidence" value="ECO:0007669"/>
    <property type="project" value="TreeGrafter"/>
</dbReference>
<name>A0A914PNW0_9BILA</name>
<proteinExistence type="predicted"/>
<dbReference type="Proteomes" id="UP000887578">
    <property type="component" value="Unplaced"/>
</dbReference>
<reference evidence="3" key="1">
    <citation type="submission" date="2022-11" db="UniProtKB">
        <authorList>
            <consortium name="WormBaseParasite"/>
        </authorList>
    </citation>
    <scope>IDENTIFICATION</scope>
</reference>
<dbReference type="InterPro" id="IPR001124">
    <property type="entry name" value="Lipid-bd_serum_glycop_C"/>
</dbReference>
<evidence type="ECO:0000259" key="1">
    <source>
        <dbReference type="SMART" id="SM00329"/>
    </source>
</evidence>
<evidence type="ECO:0000313" key="3">
    <source>
        <dbReference type="WBParaSite" id="PDA_v2.g19738.t1"/>
    </source>
</evidence>
<dbReference type="InterPro" id="IPR032942">
    <property type="entry name" value="BPI/LBP/Plunc"/>
</dbReference>
<evidence type="ECO:0000313" key="2">
    <source>
        <dbReference type="Proteomes" id="UP000887578"/>
    </source>
</evidence>
<accession>A0A914PNW0</accession>
<dbReference type="GO" id="GO:0008289">
    <property type="term" value="F:lipid binding"/>
    <property type="evidence" value="ECO:0007669"/>
    <property type="project" value="InterPro"/>
</dbReference>
<feature type="domain" description="Lipid-binding serum glycoprotein C-terminal" evidence="1">
    <location>
        <begin position="1"/>
        <end position="193"/>
    </location>
</feature>
<sequence>MAGLIVSEYIPNTFLYHVFDKSLGSFVESFNMKHVPKSLRPFARVICSGCMVILKANLTKKPHVSVDRNGIMLLIEGDVGAHFYRKNKTHELLSADGVIKVMLKPQFRNSRLYSDVELNGVDFKVYKLGIGGMFGSSARKLLNYIIPKTIWPRVQKSLRFAINRRGIRLPTVCGIQFEKLHVDYIRHAALLSADFTVDLPFFIDSFKRFIEADLKHSDEIHEYDRKFRYLRK</sequence>
<dbReference type="PANTHER" id="PTHR10504">
    <property type="entry name" value="BACTERICIDAL PERMEABILITY-INCREASING BPI PROTEIN-RELATED"/>
    <property type="match status" value="1"/>
</dbReference>
<dbReference type="WBParaSite" id="PDA_v2.g19738.t1">
    <property type="protein sequence ID" value="PDA_v2.g19738.t1"/>
    <property type="gene ID" value="PDA_v2.g19738"/>
</dbReference>
<protein>
    <submittedName>
        <fullName evidence="3">Lipid-binding serum glycoprotein C-terminal domain-containing protein</fullName>
    </submittedName>
</protein>
<dbReference type="Pfam" id="PF02886">
    <property type="entry name" value="LBP_BPI_CETP_C"/>
    <property type="match status" value="1"/>
</dbReference>